<keyword evidence="1" id="KW-0472">Membrane</keyword>
<organism evidence="2 3">
    <name type="scientific">Planococcus shenhongbingii</name>
    <dbReference type="NCBI Taxonomy" id="3058398"/>
    <lineage>
        <taxon>Bacteria</taxon>
        <taxon>Bacillati</taxon>
        <taxon>Bacillota</taxon>
        <taxon>Bacilli</taxon>
        <taxon>Bacillales</taxon>
        <taxon>Caryophanaceae</taxon>
        <taxon>Planococcus</taxon>
    </lineage>
</organism>
<keyword evidence="1" id="KW-0812">Transmembrane</keyword>
<evidence type="ECO:0000256" key="1">
    <source>
        <dbReference type="SAM" id="Phobius"/>
    </source>
</evidence>
<evidence type="ECO:0000313" key="2">
    <source>
        <dbReference type="EMBL" id="MDN7245615.1"/>
    </source>
</evidence>
<comment type="caution">
    <text evidence="2">The sequence shown here is derived from an EMBL/GenBank/DDBJ whole genome shotgun (WGS) entry which is preliminary data.</text>
</comment>
<dbReference type="EMBL" id="JAUJWU010000002">
    <property type="protein sequence ID" value="MDN7245615.1"/>
    <property type="molecule type" value="Genomic_DNA"/>
</dbReference>
<proteinExistence type="predicted"/>
<accession>A0ABT8NDM3</accession>
<reference evidence="2 3" key="1">
    <citation type="submission" date="2023-07" db="EMBL/GenBank/DDBJ databases">
        <title>Novel species in genus Planococcus.</title>
        <authorList>
            <person name="Ning S."/>
        </authorList>
    </citation>
    <scope>NUCLEOTIDE SEQUENCE [LARGE SCALE GENOMIC DNA]</scope>
    <source>
        <strain evidence="2 3">N017</strain>
    </source>
</reference>
<feature type="transmembrane region" description="Helical" evidence="1">
    <location>
        <begin position="31"/>
        <end position="51"/>
    </location>
</feature>
<feature type="transmembrane region" description="Helical" evidence="1">
    <location>
        <begin position="56"/>
        <end position="74"/>
    </location>
</feature>
<sequence>MKKRAGLIGQTGHLMVLIGLTMMLANSPERPIAAAVWITAGIVVAICGGLAGKMSWFEIASLAAIFIAVLFYFFTDNTLANFFMVLAVILVAADLIIRFKNRTASRRS</sequence>
<gene>
    <name evidence="2" type="ORF">QWY13_08885</name>
</gene>
<protein>
    <submittedName>
        <fullName evidence="2">Uncharacterized protein</fullName>
    </submittedName>
</protein>
<dbReference type="Proteomes" id="UP001172142">
    <property type="component" value="Unassembled WGS sequence"/>
</dbReference>
<keyword evidence="3" id="KW-1185">Reference proteome</keyword>
<dbReference type="RefSeq" id="WP_301856254.1">
    <property type="nucleotide sequence ID" value="NZ_JAUJWU010000002.1"/>
</dbReference>
<name>A0ABT8NDM3_9BACL</name>
<keyword evidence="1" id="KW-1133">Transmembrane helix</keyword>
<evidence type="ECO:0000313" key="3">
    <source>
        <dbReference type="Proteomes" id="UP001172142"/>
    </source>
</evidence>
<feature type="transmembrane region" description="Helical" evidence="1">
    <location>
        <begin position="80"/>
        <end position="97"/>
    </location>
</feature>
<feature type="transmembrane region" description="Helical" evidence="1">
    <location>
        <begin position="7"/>
        <end position="25"/>
    </location>
</feature>